<feature type="transmembrane region" description="Helical" evidence="1">
    <location>
        <begin position="238"/>
        <end position="259"/>
    </location>
</feature>
<feature type="transmembrane region" description="Helical" evidence="1">
    <location>
        <begin position="21"/>
        <end position="38"/>
    </location>
</feature>
<feature type="domain" description="Acyltransferase 3" evidence="2">
    <location>
        <begin position="19"/>
        <end position="346"/>
    </location>
</feature>
<sequence length="695" mass="75139">MADRPEGRKAGASGATRPEIQALRALAVAIVVVFHYWPGLISGGYVGVDVFFVISGFLITGHLVRDLEQRGRVSLPGFWARRARRILPAALLVLAFCTVATLAIVPMNLWDQFFHEIQASTLYVENWYLAHQAVDYLGAENRFSPVQHYWSLSVEEQFYIVWPLLILAVTVAVRGGSPVARRRALMVLMLALSAASLAFSIAETAASPASAFFITPTRIWEFSVGGILSMAAANRVRVGVRAGVSWAGLVMILAAAFLYTPNTPFPGAAALLPVAGALAVIWAESPSLRWSPLSWMRRRSVQWLGDLSYSVYLWHWPLLVLAPFLLLTELTTPIKLLLLALTLVLAATTKRWVEDPLRSGPLLAGHRPRRSFVVGLASTILVLLCCGVALQLLHARQADGAQLARSLQQAGTKCFGAAARDPQHQPCINPDLRLSVVPAPEGANDSEMLAYRREAGCSGGLQHQSTLSICHLGVAPNGAKRQVALIGDSHSMRWRPGFGRLGRILGWSVSSIVRFACPLRGGPVNAQWASELNAWLRANPQVDTLFLSESAECSRHAVAPATRAARIAKYQALLTSYPASVKHIVVLRDNPRTRVDMLDCVERARGDGVPAGPACAAPRAEVLAPDLLALAAGSLQLPTVGAVDLSTYFCSAVSCFPVVGGVLVNSDTHHVTALYSRTLAPFLGRALDAGRWLER</sequence>
<feature type="transmembrane region" description="Helical" evidence="1">
    <location>
        <begin position="159"/>
        <end position="177"/>
    </location>
</feature>
<dbReference type="Pfam" id="PF01757">
    <property type="entry name" value="Acyl_transf_3"/>
    <property type="match status" value="1"/>
</dbReference>
<dbReference type="GO" id="GO:0016020">
    <property type="term" value="C:membrane"/>
    <property type="evidence" value="ECO:0007669"/>
    <property type="project" value="TreeGrafter"/>
</dbReference>
<dbReference type="EMBL" id="CAESAO010000244">
    <property type="protein sequence ID" value="CAB4347635.1"/>
    <property type="molecule type" value="Genomic_DNA"/>
</dbReference>
<keyword evidence="1" id="KW-1133">Transmembrane helix</keyword>
<feature type="transmembrane region" description="Helical" evidence="1">
    <location>
        <begin position="44"/>
        <end position="64"/>
    </location>
</feature>
<feature type="transmembrane region" description="Helical" evidence="1">
    <location>
        <begin position="184"/>
        <end position="202"/>
    </location>
</feature>
<reference evidence="4" key="1">
    <citation type="submission" date="2020-05" db="EMBL/GenBank/DDBJ databases">
        <authorList>
            <person name="Chiriac C."/>
            <person name="Salcher M."/>
            <person name="Ghai R."/>
            <person name="Kavagutti S V."/>
        </authorList>
    </citation>
    <scope>NUCLEOTIDE SEQUENCE</scope>
</reference>
<dbReference type="PANTHER" id="PTHR23028">
    <property type="entry name" value="ACETYLTRANSFERASE"/>
    <property type="match status" value="1"/>
</dbReference>
<dbReference type="AlphaFoldDB" id="A0A6J5ZZW9"/>
<feature type="transmembrane region" description="Helical" evidence="1">
    <location>
        <begin position="85"/>
        <end position="105"/>
    </location>
</feature>
<accession>A0A6J5ZZW9</accession>
<dbReference type="Pfam" id="PF19040">
    <property type="entry name" value="SGNH"/>
    <property type="match status" value="1"/>
</dbReference>
<organism evidence="4">
    <name type="scientific">freshwater metagenome</name>
    <dbReference type="NCBI Taxonomy" id="449393"/>
    <lineage>
        <taxon>unclassified sequences</taxon>
        <taxon>metagenomes</taxon>
        <taxon>ecological metagenomes</taxon>
    </lineage>
</organism>
<dbReference type="InterPro" id="IPR002656">
    <property type="entry name" value="Acyl_transf_3_dom"/>
</dbReference>
<evidence type="ECO:0000256" key="1">
    <source>
        <dbReference type="SAM" id="Phobius"/>
    </source>
</evidence>
<dbReference type="PANTHER" id="PTHR23028:SF53">
    <property type="entry name" value="ACYL_TRANSF_3 DOMAIN-CONTAINING PROTEIN"/>
    <property type="match status" value="1"/>
</dbReference>
<gene>
    <name evidence="4" type="ORF">UFOPK3522_01770</name>
</gene>
<feature type="domain" description="SGNH" evidence="3">
    <location>
        <begin position="466"/>
        <end position="683"/>
    </location>
</feature>
<dbReference type="GO" id="GO:0016747">
    <property type="term" value="F:acyltransferase activity, transferring groups other than amino-acyl groups"/>
    <property type="evidence" value="ECO:0007669"/>
    <property type="project" value="InterPro"/>
</dbReference>
<evidence type="ECO:0000259" key="2">
    <source>
        <dbReference type="Pfam" id="PF01757"/>
    </source>
</evidence>
<dbReference type="GO" id="GO:0009103">
    <property type="term" value="P:lipopolysaccharide biosynthetic process"/>
    <property type="evidence" value="ECO:0007669"/>
    <property type="project" value="TreeGrafter"/>
</dbReference>
<name>A0A6J5ZZW9_9ZZZZ</name>
<dbReference type="InterPro" id="IPR043968">
    <property type="entry name" value="SGNH"/>
</dbReference>
<keyword evidence="1" id="KW-0472">Membrane</keyword>
<evidence type="ECO:0000313" key="4">
    <source>
        <dbReference type="EMBL" id="CAB4347635.1"/>
    </source>
</evidence>
<protein>
    <submittedName>
        <fullName evidence="4">Unannotated protein</fullName>
    </submittedName>
</protein>
<proteinExistence type="predicted"/>
<feature type="transmembrane region" description="Helical" evidence="1">
    <location>
        <begin position="208"/>
        <end position="231"/>
    </location>
</feature>
<dbReference type="InterPro" id="IPR050879">
    <property type="entry name" value="Acyltransferase_3"/>
</dbReference>
<evidence type="ECO:0000259" key="3">
    <source>
        <dbReference type="Pfam" id="PF19040"/>
    </source>
</evidence>
<keyword evidence="1" id="KW-0812">Transmembrane</keyword>
<feature type="transmembrane region" description="Helical" evidence="1">
    <location>
        <begin position="373"/>
        <end position="393"/>
    </location>
</feature>